<keyword evidence="3" id="KW-0862">Zinc</keyword>
<evidence type="ECO:0000256" key="1">
    <source>
        <dbReference type="ARBA" id="ARBA00022723"/>
    </source>
</evidence>
<organism evidence="4 5">
    <name type="scientific">Mytilus galloprovincialis</name>
    <name type="common">Mediterranean mussel</name>
    <dbReference type="NCBI Taxonomy" id="29158"/>
    <lineage>
        <taxon>Eukaryota</taxon>
        <taxon>Metazoa</taxon>
        <taxon>Spiralia</taxon>
        <taxon>Lophotrochozoa</taxon>
        <taxon>Mollusca</taxon>
        <taxon>Bivalvia</taxon>
        <taxon>Autobranchia</taxon>
        <taxon>Pteriomorphia</taxon>
        <taxon>Mytilida</taxon>
        <taxon>Mytiloidea</taxon>
        <taxon>Mytilidae</taxon>
        <taxon>Mytilinae</taxon>
        <taxon>Mytilus</taxon>
    </lineage>
</organism>
<dbReference type="PROSITE" id="PS00518">
    <property type="entry name" value="ZF_RING_1"/>
    <property type="match status" value="1"/>
</dbReference>
<dbReference type="Proteomes" id="UP000596742">
    <property type="component" value="Unassembled WGS sequence"/>
</dbReference>
<dbReference type="AlphaFoldDB" id="A0A8B6GU00"/>
<evidence type="ECO:0008006" key="6">
    <source>
        <dbReference type="Google" id="ProtNLM"/>
    </source>
</evidence>
<comment type="caution">
    <text evidence="4">The sequence shown here is derived from an EMBL/GenBank/DDBJ whole genome shotgun (WGS) entry which is preliminary data.</text>
</comment>
<evidence type="ECO:0000313" key="4">
    <source>
        <dbReference type="EMBL" id="VDI69034.1"/>
    </source>
</evidence>
<evidence type="ECO:0000256" key="2">
    <source>
        <dbReference type="ARBA" id="ARBA00022771"/>
    </source>
</evidence>
<name>A0A8B6GU00_MYTGA</name>
<reference evidence="4" key="1">
    <citation type="submission" date="2018-11" db="EMBL/GenBank/DDBJ databases">
        <authorList>
            <person name="Alioto T."/>
            <person name="Alioto T."/>
        </authorList>
    </citation>
    <scope>NUCLEOTIDE SEQUENCE</scope>
</reference>
<protein>
    <recommendedName>
        <fullName evidence="6">RING-type domain-containing protein</fullName>
    </recommendedName>
</protein>
<dbReference type="GO" id="GO:0008270">
    <property type="term" value="F:zinc ion binding"/>
    <property type="evidence" value="ECO:0007669"/>
    <property type="project" value="UniProtKB-KW"/>
</dbReference>
<evidence type="ECO:0000256" key="3">
    <source>
        <dbReference type="ARBA" id="ARBA00022833"/>
    </source>
</evidence>
<gene>
    <name evidence="4" type="ORF">MGAL_10B072792</name>
</gene>
<keyword evidence="1" id="KW-0479">Metal-binding</keyword>
<keyword evidence="2" id="KW-0863">Zinc-finger</keyword>
<dbReference type="InterPro" id="IPR013083">
    <property type="entry name" value="Znf_RING/FYVE/PHD"/>
</dbReference>
<dbReference type="Gene3D" id="3.30.40.10">
    <property type="entry name" value="Zinc/RING finger domain, C3HC4 (zinc finger)"/>
    <property type="match status" value="1"/>
</dbReference>
<evidence type="ECO:0000313" key="5">
    <source>
        <dbReference type="Proteomes" id="UP000596742"/>
    </source>
</evidence>
<keyword evidence="5" id="KW-1185">Reference proteome</keyword>
<dbReference type="OrthoDB" id="10663331at2759"/>
<dbReference type="InterPro" id="IPR017907">
    <property type="entry name" value="Znf_RING_CS"/>
</dbReference>
<dbReference type="EMBL" id="UYJE01008980">
    <property type="protein sequence ID" value="VDI69034.1"/>
    <property type="molecule type" value="Genomic_DNA"/>
</dbReference>
<proteinExistence type="predicted"/>
<accession>A0A8B6GU00</accession>
<sequence length="143" mass="16102">MYAMRMTITWTNDIIGGTTKKMARNDELDSQSIHIEDYLDSKTRSVGELSNGCNSICNASPYEITHSRVQELTKENMELKSKLNCFICRQNLFTHVLIPCGHLVCGNCVKLTCCCCSLRIDRYHTCTLPSFPHSTGHTVSFSS</sequence>